<sequence length="320" mass="35817">MLEPIQGCHQTANYSFRPQTYTPMDTTDHQQQLEQANVMLAGDIEKLSQEILETRQRLEQQGRLAGIGQLTAGILHEIRNPLNFVNNFSRLALDVLTELKELLSRLRTEPEAVDSDELDELVEMVETNLSRIRENGGRAERIVTSMLSQTRQDATQFVATDLNQLLEEFAKLAYQGVRGEDKAFNVAFTFQLDPQVGQVRLVVNEFTRVIINLVNNACYAVNAKRKLGTDANYTPRITVSSARKADHVEVRIRDNGTGIPEEVVKKVFDAFFTTKPPGEGTGLGLSLSLATINDTHRGTLSVESEPGEFTEFTIRLPLDL</sequence>
<dbReference type="Pfam" id="PF02518">
    <property type="entry name" value="HATPase_c"/>
    <property type="match status" value="1"/>
</dbReference>
<feature type="domain" description="Histidine kinase" evidence="5">
    <location>
        <begin position="73"/>
        <end position="320"/>
    </location>
</feature>
<dbReference type="EC" id="2.7.13.3" evidence="2"/>
<evidence type="ECO:0000256" key="2">
    <source>
        <dbReference type="ARBA" id="ARBA00012438"/>
    </source>
</evidence>
<evidence type="ECO:0000259" key="5">
    <source>
        <dbReference type="PROSITE" id="PS50109"/>
    </source>
</evidence>
<keyword evidence="3" id="KW-0597">Phosphoprotein</keyword>
<keyword evidence="7" id="KW-1185">Reference proteome</keyword>
<keyword evidence="4" id="KW-0175">Coiled coil</keyword>
<dbReference type="SUPFAM" id="SSF47384">
    <property type="entry name" value="Homodimeric domain of signal transducing histidine kinase"/>
    <property type="match status" value="1"/>
</dbReference>
<accession>A0A7C9FE36</accession>
<name>A0A7C9FE36_9BACT</name>
<gene>
    <name evidence="6" type="ORF">GBK04_18720</name>
</gene>
<dbReference type="InterPro" id="IPR003594">
    <property type="entry name" value="HATPase_dom"/>
</dbReference>
<protein>
    <recommendedName>
        <fullName evidence="2">histidine kinase</fullName>
        <ecNumber evidence="2">2.7.13.3</ecNumber>
    </recommendedName>
</protein>
<keyword evidence="6" id="KW-0418">Kinase</keyword>
<dbReference type="InterPro" id="IPR004358">
    <property type="entry name" value="Sig_transdc_His_kin-like_C"/>
</dbReference>
<evidence type="ECO:0000313" key="6">
    <source>
        <dbReference type="EMBL" id="MPR35327.1"/>
    </source>
</evidence>
<reference evidence="6 7" key="1">
    <citation type="submission" date="2019-10" db="EMBL/GenBank/DDBJ databases">
        <title>Draft Genome Sequence of Cytophagaceae sp. SJW1-29.</title>
        <authorList>
            <person name="Choi A."/>
        </authorList>
    </citation>
    <scope>NUCLEOTIDE SEQUENCE [LARGE SCALE GENOMIC DNA]</scope>
    <source>
        <strain evidence="6 7">SJW1-29</strain>
    </source>
</reference>
<dbReference type="Gene3D" id="3.30.565.10">
    <property type="entry name" value="Histidine kinase-like ATPase, C-terminal domain"/>
    <property type="match status" value="1"/>
</dbReference>
<dbReference type="EMBL" id="WHLY01000002">
    <property type="protein sequence ID" value="MPR35327.1"/>
    <property type="molecule type" value="Genomic_DNA"/>
</dbReference>
<evidence type="ECO:0000256" key="4">
    <source>
        <dbReference type="SAM" id="Coils"/>
    </source>
</evidence>
<evidence type="ECO:0000313" key="7">
    <source>
        <dbReference type="Proteomes" id="UP000479293"/>
    </source>
</evidence>
<organism evidence="6 7">
    <name type="scientific">Salmonirosea aquatica</name>
    <dbReference type="NCBI Taxonomy" id="2654236"/>
    <lineage>
        <taxon>Bacteria</taxon>
        <taxon>Pseudomonadati</taxon>
        <taxon>Bacteroidota</taxon>
        <taxon>Cytophagia</taxon>
        <taxon>Cytophagales</taxon>
        <taxon>Spirosomataceae</taxon>
        <taxon>Salmonirosea</taxon>
    </lineage>
</organism>
<dbReference type="GO" id="GO:0000155">
    <property type="term" value="F:phosphorelay sensor kinase activity"/>
    <property type="evidence" value="ECO:0007669"/>
    <property type="project" value="InterPro"/>
</dbReference>
<dbReference type="CDD" id="cd00082">
    <property type="entry name" value="HisKA"/>
    <property type="match status" value="1"/>
</dbReference>
<evidence type="ECO:0000256" key="3">
    <source>
        <dbReference type="ARBA" id="ARBA00022553"/>
    </source>
</evidence>
<dbReference type="PANTHER" id="PTHR43065:SF42">
    <property type="entry name" value="TWO-COMPONENT SENSOR PPRA"/>
    <property type="match status" value="1"/>
</dbReference>
<keyword evidence="6" id="KW-0808">Transferase</keyword>
<proteinExistence type="predicted"/>
<feature type="coiled-coil region" evidence="4">
    <location>
        <begin position="30"/>
        <end position="64"/>
    </location>
</feature>
<comment type="catalytic activity">
    <reaction evidence="1">
        <text>ATP + protein L-histidine = ADP + protein N-phospho-L-histidine.</text>
        <dbReference type="EC" id="2.7.13.3"/>
    </reaction>
</comment>
<evidence type="ECO:0000256" key="1">
    <source>
        <dbReference type="ARBA" id="ARBA00000085"/>
    </source>
</evidence>
<comment type="caution">
    <text evidence="6">The sequence shown here is derived from an EMBL/GenBank/DDBJ whole genome shotgun (WGS) entry which is preliminary data.</text>
</comment>
<dbReference type="SMART" id="SM00387">
    <property type="entry name" value="HATPase_c"/>
    <property type="match status" value="1"/>
</dbReference>
<dbReference type="InterPro" id="IPR005467">
    <property type="entry name" value="His_kinase_dom"/>
</dbReference>
<dbReference type="AlphaFoldDB" id="A0A7C9FE36"/>
<dbReference type="InterPro" id="IPR003661">
    <property type="entry name" value="HisK_dim/P_dom"/>
</dbReference>
<dbReference type="SMART" id="SM00388">
    <property type="entry name" value="HisKA"/>
    <property type="match status" value="1"/>
</dbReference>
<dbReference type="PANTHER" id="PTHR43065">
    <property type="entry name" value="SENSOR HISTIDINE KINASE"/>
    <property type="match status" value="1"/>
</dbReference>
<dbReference type="InterPro" id="IPR036890">
    <property type="entry name" value="HATPase_C_sf"/>
</dbReference>
<dbReference type="Gene3D" id="1.10.287.130">
    <property type="match status" value="1"/>
</dbReference>
<dbReference type="Proteomes" id="UP000479293">
    <property type="component" value="Unassembled WGS sequence"/>
</dbReference>
<dbReference type="SUPFAM" id="SSF55874">
    <property type="entry name" value="ATPase domain of HSP90 chaperone/DNA topoisomerase II/histidine kinase"/>
    <property type="match status" value="1"/>
</dbReference>
<dbReference type="PRINTS" id="PR00344">
    <property type="entry name" value="BCTRLSENSOR"/>
</dbReference>
<dbReference type="PROSITE" id="PS50109">
    <property type="entry name" value="HIS_KIN"/>
    <property type="match status" value="1"/>
</dbReference>
<dbReference type="InterPro" id="IPR036097">
    <property type="entry name" value="HisK_dim/P_sf"/>
</dbReference>